<dbReference type="GO" id="GO:0030979">
    <property type="term" value="P:alpha-glucan biosynthetic process"/>
    <property type="evidence" value="ECO:0007669"/>
    <property type="project" value="UniProtKB-UniRule"/>
</dbReference>
<keyword evidence="10" id="KW-1185">Reference proteome</keyword>
<reference evidence="9" key="2">
    <citation type="submission" date="2014-03" db="EMBL/GenBank/DDBJ databases">
        <title>Candidatus Competibacter-lineage genomes retrieved from metagenomes reveal functional metabolic diversity.</title>
        <authorList>
            <person name="McIlroy S.J."/>
            <person name="Albertsen M."/>
            <person name="Andresen E.K."/>
            <person name="Saunders A.M."/>
            <person name="Kristiansen R."/>
            <person name="Stokholm-Bjerregaard M."/>
            <person name="Nielsen K.L."/>
            <person name="Nielsen P.H."/>
        </authorList>
    </citation>
    <scope>NUCLEOTIDE SEQUENCE</scope>
    <source>
        <strain evidence="9">Run_A_D11</strain>
    </source>
</reference>
<comment type="subunit">
    <text evidence="1 6">Homodimer.</text>
</comment>
<evidence type="ECO:0000256" key="7">
    <source>
        <dbReference type="SAM" id="MobiDB-lite"/>
    </source>
</evidence>
<comment type="similarity">
    <text evidence="6">Belongs to the glycosyl hydrolase 13 family. GlgE subfamily.</text>
</comment>
<feature type="domain" description="Glycosyl hydrolase family 13 catalytic" evidence="8">
    <location>
        <begin position="264"/>
        <end position="613"/>
    </location>
</feature>
<dbReference type="InterPro" id="IPR013783">
    <property type="entry name" value="Ig-like_fold"/>
</dbReference>
<feature type="binding site" evidence="6">
    <location>
        <position position="444"/>
    </location>
    <ligand>
        <name>alpha-maltose 1-phosphate</name>
        <dbReference type="ChEBI" id="CHEBI:63576"/>
    </ligand>
</feature>
<dbReference type="Gene3D" id="1.20.58.80">
    <property type="entry name" value="Phosphotransferase system, lactose/cellobiose-type IIA subunit"/>
    <property type="match status" value="1"/>
</dbReference>
<dbReference type="InterPro" id="IPR026585">
    <property type="entry name" value="GlgE"/>
</dbReference>
<dbReference type="SMART" id="SM00642">
    <property type="entry name" value="Aamy"/>
    <property type="match status" value="1"/>
</dbReference>
<feature type="compositionally biased region" description="Low complexity" evidence="7">
    <location>
        <begin position="23"/>
        <end position="63"/>
    </location>
</feature>
<dbReference type="Gene3D" id="2.60.40.10">
    <property type="entry name" value="Immunoglobulins"/>
    <property type="match status" value="1"/>
</dbReference>
<dbReference type="EMBL" id="CBTJ020000036">
    <property type="protein sequence ID" value="CDI02356.1"/>
    <property type="molecule type" value="Genomic_DNA"/>
</dbReference>
<dbReference type="InterPro" id="IPR049171">
    <property type="entry name" value="GLGE_C"/>
</dbReference>
<dbReference type="InterPro" id="IPR021828">
    <property type="entry name" value="GlgE_dom_N/S"/>
</dbReference>
<dbReference type="GO" id="GO:0004553">
    <property type="term" value="F:hydrolase activity, hydrolyzing O-glycosyl compounds"/>
    <property type="evidence" value="ECO:0007669"/>
    <property type="project" value="InterPro"/>
</dbReference>
<dbReference type="Proteomes" id="UP000035760">
    <property type="component" value="Unassembled WGS sequence"/>
</dbReference>
<evidence type="ECO:0000256" key="4">
    <source>
        <dbReference type="ARBA" id="ARBA00023277"/>
    </source>
</evidence>
<sequence>MTKKTAADDHKTVPTVPTPTLPAAPTTLDASAAPSRPVIPEPTQAVAAAPAPAPKSGLAAKAAPSDVDGRKRVIIEGVAPMIDGGRFPIKRTVGDSVVVEADVFTDGHDSLSCILQHRKVGDSHWREVPMQFLVNDRWRGEFQILEVGSYEYTLIAWVDPFKSWRHDLSRWVQAEDIVLALRVGEGLVEKASQRASGEEAQWLALRAKALVGQQTLDYRRQLGMDEDLSRLMQRYADRQLALSFAKTLRVTVDDERARFSTWYEMFPRSASSAPGKHGTFKDCETWLPRLAALGFDVLYFPPIHPVGRVNRKGKNNTLTPTADDVGSPWAIGATEGGHKDILPALGTLEDFRQLVQKAKEHGIEIALDIALQCAPDHPYVKQHPDWFRWRPDGTVQYAENPPKKYQDIYPFNFETADWQALWQEIKSIFEFWIEQGVRIFRVDNPHTKPFAMWEWLIAEVKKHTPNAIFLAEAFTRPKVMHRLAKLGYNQSYTYYAWRNNKWELTEYLNELTKGPGREYFRPNFWPNTPDILTEYLQFGGRPAFMSRLVMAATMTANYGIYGPAYEMMEHIAVKHGSEEYLDSEKYQLRYRSFQELDSPSSLRDFIALVNRIRKRNPALQSDWSLTFHGLDNEQVLCYSKATDNRANVILVVVNLDPNYTQAGWTDLDLGALGVDSSQPFQVHDLLTGAHYVWRGPHNYVELNPHRMPAHVFRLHHHPHTERDFDTFDG</sequence>
<keyword evidence="3 6" id="KW-0808">Transferase</keyword>
<organism evidence="9 10">
    <name type="scientific">Candidatus Competibacter denitrificans Run_A_D11</name>
    <dbReference type="NCBI Taxonomy" id="1400863"/>
    <lineage>
        <taxon>Bacteria</taxon>
        <taxon>Pseudomonadati</taxon>
        <taxon>Pseudomonadota</taxon>
        <taxon>Gammaproteobacteria</taxon>
        <taxon>Candidatus Competibacteraceae</taxon>
        <taxon>Candidatus Competibacter</taxon>
    </lineage>
</organism>
<dbReference type="EC" id="2.4.99.16" evidence="6"/>
<dbReference type="AlphaFoldDB" id="W6M3N5"/>
<dbReference type="InterPro" id="IPR017853">
    <property type="entry name" value="GH"/>
</dbReference>
<feature type="active site" description="Proton donor" evidence="6">
    <location>
        <position position="472"/>
    </location>
</feature>
<proteinExistence type="inferred from homology"/>
<dbReference type="CDD" id="cd11344">
    <property type="entry name" value="AmyAc_GlgE_like"/>
    <property type="match status" value="1"/>
</dbReference>
<comment type="caution">
    <text evidence="9">The sequence shown here is derived from an EMBL/GenBank/DDBJ whole genome shotgun (WGS) entry which is preliminary data.</text>
</comment>
<evidence type="ECO:0000256" key="3">
    <source>
        <dbReference type="ARBA" id="ARBA00022679"/>
    </source>
</evidence>
<evidence type="ECO:0000256" key="6">
    <source>
        <dbReference type="HAMAP-Rule" id="MF_02124"/>
    </source>
</evidence>
<reference evidence="9" key="1">
    <citation type="submission" date="2013-07" db="EMBL/GenBank/DDBJ databases">
        <authorList>
            <person name="McIlroy S."/>
        </authorList>
    </citation>
    <scope>NUCLEOTIDE SEQUENCE [LARGE SCALE GENOMIC DNA]</scope>
    <source>
        <strain evidence="9">Run_A_D11</strain>
    </source>
</reference>
<keyword evidence="2 6" id="KW-0328">Glycosyltransferase</keyword>
<dbReference type="Gene3D" id="3.20.20.80">
    <property type="entry name" value="Glycosidases"/>
    <property type="match status" value="1"/>
</dbReference>
<dbReference type="RefSeq" id="WP_082161152.1">
    <property type="nucleotide sequence ID" value="NZ_CBTJ020000036.1"/>
</dbReference>
<dbReference type="STRING" id="1400863.BN873_30020"/>
<feature type="binding site" evidence="6">
    <location>
        <position position="312"/>
    </location>
    <ligand>
        <name>alpha-maltose 1-phosphate</name>
        <dbReference type="ChEBI" id="CHEBI:63576"/>
    </ligand>
</feature>
<evidence type="ECO:0000256" key="5">
    <source>
        <dbReference type="ARBA" id="ARBA00048735"/>
    </source>
</evidence>
<dbReference type="HAMAP" id="MF_02124">
    <property type="entry name" value="GlgE"/>
    <property type="match status" value="1"/>
</dbReference>
<feature type="active site" description="Nucleophile" evidence="6">
    <location>
        <position position="443"/>
    </location>
</feature>
<protein>
    <recommendedName>
        <fullName evidence="6">Alpha-1,4-glucan:maltose-1-phosphate maltosyltransferase</fullName>
        <shortName evidence="6">GMPMT</shortName>
        <ecNumber evidence="6">2.4.99.16</ecNumber>
    </recommendedName>
    <alternativeName>
        <fullName evidence="6">(1-&gt;4)-alpha-D-glucan:maltose-1-phosphate alpha-D-maltosyltransferase</fullName>
    </alternativeName>
</protein>
<keyword evidence="4 6" id="KW-0119">Carbohydrate metabolism</keyword>
<evidence type="ECO:0000256" key="2">
    <source>
        <dbReference type="ARBA" id="ARBA00022676"/>
    </source>
</evidence>
<dbReference type="InterPro" id="IPR006047">
    <property type="entry name" value="GH13_cat_dom"/>
</dbReference>
<feature type="compositionally biased region" description="Basic and acidic residues" evidence="7">
    <location>
        <begin position="1"/>
        <end position="12"/>
    </location>
</feature>
<comment type="function">
    <text evidence="6">Maltosyltransferase that uses maltose 1-phosphate (M1P) as the sugar donor to elongate linear or branched alpha-(1-&gt;4)-glucans. Is involved in a branched alpha-glucan biosynthetic pathway from trehalose, together with TreS, Mak and GlgB.</text>
</comment>
<feature type="binding site" evidence="6">
    <location>
        <position position="407"/>
    </location>
    <ligand>
        <name>alpha-maltose 1-phosphate</name>
        <dbReference type="ChEBI" id="CHEBI:63576"/>
    </ligand>
</feature>
<name>W6M3N5_9GAMM</name>
<feature type="region of interest" description="Disordered" evidence="7">
    <location>
        <begin position="1"/>
        <end position="63"/>
    </location>
</feature>
<evidence type="ECO:0000259" key="8">
    <source>
        <dbReference type="SMART" id="SM00642"/>
    </source>
</evidence>
<dbReference type="Gene3D" id="2.60.40.1180">
    <property type="entry name" value="Golgi alpha-mannosidase II"/>
    <property type="match status" value="1"/>
</dbReference>
<dbReference type="InterPro" id="IPR013780">
    <property type="entry name" value="Glyco_hydro_b"/>
</dbReference>
<dbReference type="PANTHER" id="PTHR47786">
    <property type="entry name" value="ALPHA-1,4-GLUCAN:MALTOSE-1-PHOSPHATE MALTOSYLTRANSFERASE"/>
    <property type="match status" value="1"/>
</dbReference>
<comment type="catalytic activity">
    <reaction evidence="5 6">
        <text>alpha-maltose 1-phosphate + [(1-&gt;4)-alpha-D-glucosyl](n) = [(1-&gt;4)-alpha-D-glucosyl](n+2) + phosphate</text>
        <dbReference type="Rhea" id="RHEA:42692"/>
        <dbReference type="Rhea" id="RHEA-COMP:9584"/>
        <dbReference type="Rhea" id="RHEA-COMP:10183"/>
        <dbReference type="ChEBI" id="CHEBI:15444"/>
        <dbReference type="ChEBI" id="CHEBI:43474"/>
        <dbReference type="ChEBI" id="CHEBI:63576"/>
        <dbReference type="EC" id="2.4.99.16"/>
    </reaction>
</comment>
<evidence type="ECO:0000313" key="10">
    <source>
        <dbReference type="Proteomes" id="UP000035760"/>
    </source>
</evidence>
<dbReference type="OrthoDB" id="9805159at2"/>
<dbReference type="SUPFAM" id="SSF51445">
    <property type="entry name" value="(Trans)glycosidases"/>
    <property type="match status" value="1"/>
</dbReference>
<dbReference type="PANTHER" id="PTHR47786:SF2">
    <property type="entry name" value="GLYCOSYL HYDROLASE FAMILY 13 CATALYTIC DOMAIN-CONTAINING PROTEIN"/>
    <property type="match status" value="1"/>
</dbReference>
<dbReference type="Pfam" id="PF21702">
    <property type="entry name" value="GLGE_C"/>
    <property type="match status" value="1"/>
</dbReference>
<feature type="site" description="Transition state stabilizer" evidence="6">
    <location>
        <position position="530"/>
    </location>
</feature>
<evidence type="ECO:0000313" key="9">
    <source>
        <dbReference type="EMBL" id="CDI02356.1"/>
    </source>
</evidence>
<dbReference type="Pfam" id="PF11896">
    <property type="entry name" value="GlgE_dom_N_S"/>
    <property type="match status" value="1"/>
</dbReference>
<dbReference type="GO" id="GO:0016758">
    <property type="term" value="F:hexosyltransferase activity"/>
    <property type="evidence" value="ECO:0007669"/>
    <property type="project" value="UniProtKB-UniRule"/>
</dbReference>
<accession>W6M3N5</accession>
<feature type="binding site" evidence="6">
    <location>
        <position position="372"/>
    </location>
    <ligand>
        <name>alpha-maltose 1-phosphate</name>
        <dbReference type="ChEBI" id="CHEBI:63576"/>
    </ligand>
</feature>
<feature type="binding site" evidence="6">
    <location>
        <begin position="585"/>
        <end position="586"/>
    </location>
    <ligand>
        <name>alpha-maltose 1-phosphate</name>
        <dbReference type="ChEBI" id="CHEBI:63576"/>
    </ligand>
</feature>
<evidence type="ECO:0000256" key="1">
    <source>
        <dbReference type="ARBA" id="ARBA00011738"/>
    </source>
</evidence>
<gene>
    <name evidence="6 9" type="primary">glgE</name>
    <name evidence="9" type="ORF">BN873_30020</name>
</gene>